<name>A0AAP2DLN0_9BACT</name>
<protein>
    <submittedName>
        <fullName evidence="1">Uncharacterized protein</fullName>
    </submittedName>
</protein>
<organism evidence="1 2">
    <name type="scientific">Chryseosolibacter histidini</name>
    <dbReference type="NCBI Taxonomy" id="2782349"/>
    <lineage>
        <taxon>Bacteria</taxon>
        <taxon>Pseudomonadati</taxon>
        <taxon>Bacteroidota</taxon>
        <taxon>Cytophagia</taxon>
        <taxon>Cytophagales</taxon>
        <taxon>Chryseotaleaceae</taxon>
        <taxon>Chryseosolibacter</taxon>
    </lineage>
</organism>
<gene>
    <name evidence="1" type="ORF">KK083_05020</name>
</gene>
<reference evidence="1 2" key="1">
    <citation type="submission" date="2021-05" db="EMBL/GenBank/DDBJ databases">
        <title>A Polyphasic approach of four new species of the genus Ohtaekwangia: Ohtaekwangia histidinii sp. nov., Ohtaekwangia cretensis sp. nov., Ohtaekwangia indiensis sp. nov., Ohtaekwangia reichenbachii sp. nov. from diverse environment.</title>
        <authorList>
            <person name="Octaviana S."/>
        </authorList>
    </citation>
    <scope>NUCLEOTIDE SEQUENCE [LARGE SCALE GENOMIC DNA]</scope>
    <source>
        <strain evidence="1 2">PWU4</strain>
    </source>
</reference>
<sequence>MFLKRYKLSETPFIDGFLYVLGLGRSPFADAVEAIKNSTPEDDLQQDFEAIAGDFNRVFQQEVTLLDGKNK</sequence>
<evidence type="ECO:0000313" key="2">
    <source>
        <dbReference type="Proteomes" id="UP001319200"/>
    </source>
</evidence>
<proteinExistence type="predicted"/>
<keyword evidence="2" id="KW-1185">Reference proteome</keyword>
<dbReference type="RefSeq" id="WP_254161337.1">
    <property type="nucleotide sequence ID" value="NZ_JAHESF010000004.1"/>
</dbReference>
<comment type="caution">
    <text evidence="1">The sequence shown here is derived from an EMBL/GenBank/DDBJ whole genome shotgun (WGS) entry which is preliminary data.</text>
</comment>
<dbReference type="AlphaFoldDB" id="A0AAP2DLN0"/>
<evidence type="ECO:0000313" key="1">
    <source>
        <dbReference type="EMBL" id="MBT1696224.1"/>
    </source>
</evidence>
<dbReference type="EMBL" id="JAHESF010000004">
    <property type="protein sequence ID" value="MBT1696224.1"/>
    <property type="molecule type" value="Genomic_DNA"/>
</dbReference>
<dbReference type="Proteomes" id="UP001319200">
    <property type="component" value="Unassembled WGS sequence"/>
</dbReference>
<accession>A0AAP2DLN0</accession>